<keyword evidence="2" id="KW-0812">Transmembrane</keyword>
<keyword evidence="2" id="KW-1133">Transmembrane helix</keyword>
<sequence length="463" mass="48696">MSTSDSEYEDKVRFEHQPDSAASASNGTERSCDDAAAATDYSKIQPMTTVPYGSSVAFLPPAASSYSTNNAFFFPQVSSFSSEVKQSSATMTAPSEPGSASDVGCYRRFPPSCCSSSRNAVLHTEPMSSSGLTYSMARTVEIASSQSSTNSFTSPLMVHTNPATNDYGVPALFSFPQNSNEAAAASRAAPHLRYIVSNGSSFPVGGVLSGSSLFQPLILTPAISDVIQYGSSRANVGCQAAVNNPAPNNYSSTKVLPRHGVATMPSSPDSQQTTTTTAAPTPSSNGVLAQKCDFQPTVISAPKRLSTDPSAVSTLPSVISLNSTGYHHDRVQPVASKFVQVTEAPRSCEADVHASVSAASKQFVATPELVRGDILKTASDSAATTKSTPKKENSPDRGGAEDLLHAASSATSLSQVGVIVYVFYLFLLFSFISIAMFLIALFVLMMIISFVLRIRGTIFAKAL</sequence>
<feature type="compositionally biased region" description="Basic and acidic residues" evidence="1">
    <location>
        <begin position="9"/>
        <end position="18"/>
    </location>
</feature>
<feature type="compositionally biased region" description="Low complexity" evidence="1">
    <location>
        <begin position="265"/>
        <end position="284"/>
    </location>
</feature>
<feature type="compositionally biased region" description="Basic and acidic residues" evidence="1">
    <location>
        <begin position="389"/>
        <end position="400"/>
    </location>
</feature>
<evidence type="ECO:0000313" key="3">
    <source>
        <dbReference type="EMBL" id="VDO80384.1"/>
    </source>
</evidence>
<organism evidence="5">
    <name type="scientific">Soboliphyme baturini</name>
    <dbReference type="NCBI Taxonomy" id="241478"/>
    <lineage>
        <taxon>Eukaryota</taxon>
        <taxon>Metazoa</taxon>
        <taxon>Ecdysozoa</taxon>
        <taxon>Nematoda</taxon>
        <taxon>Enoplea</taxon>
        <taxon>Dorylaimia</taxon>
        <taxon>Dioctophymatida</taxon>
        <taxon>Dioctophymatoidea</taxon>
        <taxon>Soboliphymatidae</taxon>
        <taxon>Soboliphyme</taxon>
    </lineage>
</organism>
<feature type="transmembrane region" description="Helical" evidence="2">
    <location>
        <begin position="421"/>
        <end position="452"/>
    </location>
</feature>
<feature type="region of interest" description="Disordered" evidence="1">
    <location>
        <begin position="380"/>
        <end position="400"/>
    </location>
</feature>
<dbReference type="Proteomes" id="UP000270296">
    <property type="component" value="Unassembled WGS sequence"/>
</dbReference>
<protein>
    <submittedName>
        <fullName evidence="3 5">Uncharacterized protein</fullName>
    </submittedName>
</protein>
<evidence type="ECO:0000313" key="4">
    <source>
        <dbReference type="Proteomes" id="UP000270296"/>
    </source>
</evidence>
<dbReference type="EMBL" id="UZAM01000299">
    <property type="protein sequence ID" value="VDO80384.1"/>
    <property type="molecule type" value="Genomic_DNA"/>
</dbReference>
<evidence type="ECO:0000256" key="2">
    <source>
        <dbReference type="SAM" id="Phobius"/>
    </source>
</evidence>
<evidence type="ECO:0000256" key="1">
    <source>
        <dbReference type="SAM" id="MobiDB-lite"/>
    </source>
</evidence>
<feature type="region of interest" description="Disordered" evidence="1">
    <location>
        <begin position="260"/>
        <end position="287"/>
    </location>
</feature>
<keyword evidence="4" id="KW-1185">Reference proteome</keyword>
<keyword evidence="2" id="KW-0472">Membrane</keyword>
<accession>A0A183I981</accession>
<reference evidence="3 4" key="2">
    <citation type="submission" date="2018-11" db="EMBL/GenBank/DDBJ databases">
        <authorList>
            <consortium name="Pathogen Informatics"/>
        </authorList>
    </citation>
    <scope>NUCLEOTIDE SEQUENCE [LARGE SCALE GENOMIC DNA]</scope>
</reference>
<proteinExistence type="predicted"/>
<evidence type="ECO:0000313" key="5">
    <source>
        <dbReference type="WBParaSite" id="SBAD_0000018701-mRNA-1"/>
    </source>
</evidence>
<feature type="compositionally biased region" description="Polar residues" evidence="1">
    <location>
        <begin position="20"/>
        <end position="29"/>
    </location>
</feature>
<dbReference type="AlphaFoldDB" id="A0A183I981"/>
<gene>
    <name evidence="3" type="ORF">SBAD_LOCUS175</name>
</gene>
<feature type="region of interest" description="Disordered" evidence="1">
    <location>
        <begin position="1"/>
        <end position="34"/>
    </location>
</feature>
<name>A0A183I981_9BILA</name>
<dbReference type="WBParaSite" id="SBAD_0000018701-mRNA-1">
    <property type="protein sequence ID" value="SBAD_0000018701-mRNA-1"/>
    <property type="gene ID" value="SBAD_0000018701"/>
</dbReference>
<reference evidence="5" key="1">
    <citation type="submission" date="2016-06" db="UniProtKB">
        <authorList>
            <consortium name="WormBaseParasite"/>
        </authorList>
    </citation>
    <scope>IDENTIFICATION</scope>
</reference>